<evidence type="ECO:0000313" key="2">
    <source>
        <dbReference type="Proteomes" id="UP000236725"/>
    </source>
</evidence>
<dbReference type="Proteomes" id="UP000236725">
    <property type="component" value="Unassembled WGS sequence"/>
</dbReference>
<dbReference type="EMBL" id="FNVS01000013">
    <property type="protein sequence ID" value="SEG04587.1"/>
    <property type="molecule type" value="Genomic_DNA"/>
</dbReference>
<sequence>MKRNKIAERLFAFALITLPLVSCTEDTMDKINADKNHPQTVSSKFIMTDVMTSTALNAVGGDFSTYASIYMEHEVGIDNQTYNAEIRSGEPNLAATYNNMWGAVYQNIRDIKDVIAKCSEGGIEEGNDVTLGIAKVLYAYNYALMTDLFGDIPFKEACEYTDQGTPLYMQPAIDKQEEIYKEIMQNLDDAFVLLNGTDAAATGSMGMQDLIYGKASNGKIDAEKALWQKAVYGLKARYTMRLLSKSANPTQTLNEVLDYISKSFTSSREEMKFAVYDGNNQLNPLFDFMYSRAGLGASQSLIKKMMDRKDPRLAQSFATSWNYNYGQPMEQATDPAKIFAAPNGNPVQGTMNYDCSLADWAITAPTQLLSYHELLFIKAEALCRLKKNTEAEAALKEAIAVGFANTAIALESSIYDWGIEGEVDLSADVADAYFADNVKPLFDANPLKETMVQKYLAFFGASGEAVEAYNDYRRMKAMGENFVELANPNNQTKFPLRYTYGSSDVLSNLNIKEAFGNGQYVYSEPVWWAGGSR</sequence>
<organism evidence="1 2">
    <name type="scientific">Parabacteroides chinchillae</name>
    <dbReference type="NCBI Taxonomy" id="871327"/>
    <lineage>
        <taxon>Bacteria</taxon>
        <taxon>Pseudomonadati</taxon>
        <taxon>Bacteroidota</taxon>
        <taxon>Bacteroidia</taxon>
        <taxon>Bacteroidales</taxon>
        <taxon>Tannerellaceae</taxon>
        <taxon>Parabacteroides</taxon>
    </lineage>
</organism>
<protein>
    <submittedName>
        <fullName evidence="1">Starch-binding associating with outer membrane</fullName>
    </submittedName>
</protein>
<evidence type="ECO:0000313" key="1">
    <source>
        <dbReference type="EMBL" id="SEG04587.1"/>
    </source>
</evidence>
<dbReference type="Pfam" id="PF12771">
    <property type="entry name" value="SusD-like_2"/>
    <property type="match status" value="1"/>
</dbReference>
<name>A0A8G2FBE3_9BACT</name>
<reference evidence="1 2" key="1">
    <citation type="submission" date="2016-10" db="EMBL/GenBank/DDBJ databases">
        <authorList>
            <person name="Varghese N."/>
            <person name="Submissions S."/>
        </authorList>
    </citation>
    <scope>NUCLEOTIDE SEQUENCE [LARGE SCALE GENOMIC DNA]</scope>
    <source>
        <strain evidence="1 2">DSM 29073</strain>
    </source>
</reference>
<proteinExistence type="predicted"/>
<keyword evidence="2" id="KW-1185">Reference proteome</keyword>
<accession>A0A8G2FBE3</accession>
<dbReference type="RefSeq" id="WP_103983792.1">
    <property type="nucleotide sequence ID" value="NZ_FNVS01000013.1"/>
</dbReference>
<gene>
    <name evidence="1" type="ORF">SAMN05444001_11335</name>
</gene>
<dbReference type="AlphaFoldDB" id="A0A8G2FBE3"/>
<dbReference type="SUPFAM" id="SSF48452">
    <property type="entry name" value="TPR-like"/>
    <property type="match status" value="1"/>
</dbReference>
<dbReference type="InterPro" id="IPR041662">
    <property type="entry name" value="SusD-like_2"/>
</dbReference>
<dbReference type="Gene3D" id="1.20.120.840">
    <property type="entry name" value="SusD-like, tetratrico peptide repeats domain"/>
    <property type="match status" value="1"/>
</dbReference>
<comment type="caution">
    <text evidence="1">The sequence shown here is derived from an EMBL/GenBank/DDBJ whole genome shotgun (WGS) entry which is preliminary data.</text>
</comment>
<dbReference type="InterPro" id="IPR011990">
    <property type="entry name" value="TPR-like_helical_dom_sf"/>
</dbReference>
<dbReference type="Gene3D" id="1.25.40.390">
    <property type="match status" value="2"/>
</dbReference>